<comment type="caution">
    <text evidence="3">The sequence shown here is derived from an EMBL/GenBank/DDBJ whole genome shotgun (WGS) entry which is preliminary data.</text>
</comment>
<evidence type="ECO:0000313" key="4">
    <source>
        <dbReference type="Proteomes" id="UP000230859"/>
    </source>
</evidence>
<name>A0A2H0LNU0_9BACT</name>
<organism evidence="3 4">
    <name type="scientific">Candidatus Abzuiibacterium crystallinum</name>
    <dbReference type="NCBI Taxonomy" id="1974748"/>
    <lineage>
        <taxon>Bacteria</taxon>
        <taxon>Pseudomonadati</taxon>
        <taxon>Candidatus Omnitrophota</taxon>
        <taxon>Candidatus Abzuiibacterium</taxon>
    </lineage>
</organism>
<keyword evidence="1" id="KW-0808">Transferase</keyword>
<dbReference type="AlphaFoldDB" id="A0A2H0LNU0"/>
<dbReference type="PANTHER" id="PTHR46401:SF2">
    <property type="entry name" value="GLYCOSYLTRANSFERASE WBBK-RELATED"/>
    <property type="match status" value="1"/>
</dbReference>
<accession>A0A2H0LNU0</accession>
<dbReference type="Pfam" id="PF13692">
    <property type="entry name" value="Glyco_trans_1_4"/>
    <property type="match status" value="1"/>
</dbReference>
<sequence length="379" mass="43205">MRVCFFGTFEEDYPRNQILLKALQIAGYETVLIHHDIWRNKIHKTHIIRRVWGLILIALKLLLIYPWLIIRYLCAPKHAVVLVGYPGHLDTVIIKWFAALKRTPVLWDAFISLYDSAIDDRKLVRTKSLTSHALFALDRLACQSADKIILDTDGHIRYFSSAHRIPLSKFVRIYAGAEDDLFLPSKAGSAANDKPYFRILFVGKFTPLHGIQTIIAAAEILKSDRDMMFDLVGTGQLFSEIQNMVNEKKMENVSLPGWVPYRALPDLIQNCDVCLGIFSDSPKLNRVIPNKIFQALATKKPVVTAETDAVKELLRPGKDVLTVPPQNPEALAQLLTELKKHKKLRDQTAESGYNTFHQHADLLKISEELQRTIREMVFL</sequence>
<evidence type="ECO:0000256" key="1">
    <source>
        <dbReference type="ARBA" id="ARBA00022679"/>
    </source>
</evidence>
<dbReference type="PANTHER" id="PTHR46401">
    <property type="entry name" value="GLYCOSYLTRANSFERASE WBBK-RELATED"/>
    <property type="match status" value="1"/>
</dbReference>
<dbReference type="SUPFAM" id="SSF53756">
    <property type="entry name" value="UDP-Glycosyltransferase/glycogen phosphorylase"/>
    <property type="match status" value="1"/>
</dbReference>
<reference evidence="3 4" key="1">
    <citation type="submission" date="2017-09" db="EMBL/GenBank/DDBJ databases">
        <title>Depth-based differentiation of microbial function through sediment-hosted aquifers and enrichment of novel symbionts in the deep terrestrial subsurface.</title>
        <authorList>
            <person name="Probst A.J."/>
            <person name="Ladd B."/>
            <person name="Jarett J.K."/>
            <person name="Geller-Mcgrath D.E."/>
            <person name="Sieber C.M."/>
            <person name="Emerson J.B."/>
            <person name="Anantharaman K."/>
            <person name="Thomas B.C."/>
            <person name="Malmstrom R."/>
            <person name="Stieglmeier M."/>
            <person name="Klingl A."/>
            <person name="Woyke T."/>
            <person name="Ryan C.M."/>
            <person name="Banfield J.F."/>
        </authorList>
    </citation>
    <scope>NUCLEOTIDE SEQUENCE [LARGE SCALE GENOMIC DNA]</scope>
    <source>
        <strain evidence="3">CG11_big_fil_rev_8_21_14_0_20_45_26</strain>
    </source>
</reference>
<dbReference type="EMBL" id="PCVY01000068">
    <property type="protein sequence ID" value="PIQ85334.1"/>
    <property type="molecule type" value="Genomic_DNA"/>
</dbReference>
<evidence type="ECO:0000256" key="2">
    <source>
        <dbReference type="SAM" id="Phobius"/>
    </source>
</evidence>
<evidence type="ECO:0000313" key="3">
    <source>
        <dbReference type="EMBL" id="PIQ85334.1"/>
    </source>
</evidence>
<proteinExistence type="predicted"/>
<gene>
    <name evidence="3" type="ORF">COV74_09025</name>
</gene>
<dbReference type="Proteomes" id="UP000230859">
    <property type="component" value="Unassembled WGS sequence"/>
</dbReference>
<keyword evidence="2" id="KW-0472">Membrane</keyword>
<feature type="transmembrane region" description="Helical" evidence="2">
    <location>
        <begin position="51"/>
        <end position="70"/>
    </location>
</feature>
<keyword evidence="2" id="KW-0812">Transmembrane</keyword>
<dbReference type="GO" id="GO:0009103">
    <property type="term" value="P:lipopolysaccharide biosynthetic process"/>
    <property type="evidence" value="ECO:0007669"/>
    <property type="project" value="TreeGrafter"/>
</dbReference>
<protein>
    <recommendedName>
        <fullName evidence="5">Glycosyl transferase family 1 domain-containing protein</fullName>
    </recommendedName>
</protein>
<evidence type="ECO:0008006" key="5">
    <source>
        <dbReference type="Google" id="ProtNLM"/>
    </source>
</evidence>
<dbReference type="GO" id="GO:0016757">
    <property type="term" value="F:glycosyltransferase activity"/>
    <property type="evidence" value="ECO:0007669"/>
    <property type="project" value="TreeGrafter"/>
</dbReference>
<dbReference type="Gene3D" id="3.40.50.2000">
    <property type="entry name" value="Glycogen Phosphorylase B"/>
    <property type="match status" value="2"/>
</dbReference>
<keyword evidence="2" id="KW-1133">Transmembrane helix</keyword>
<dbReference type="CDD" id="cd03794">
    <property type="entry name" value="GT4_WbuB-like"/>
    <property type="match status" value="1"/>
</dbReference>